<reference evidence="2 3" key="1">
    <citation type="submission" date="2016-06" db="EMBL/GenBank/DDBJ databases">
        <authorList>
            <person name="Kjaerup R.B."/>
            <person name="Dalgaard T.S."/>
            <person name="Juul-Madsen H.R."/>
        </authorList>
    </citation>
    <scope>NUCLEOTIDE SEQUENCE [LARGE SCALE GENOMIC DNA]</scope>
    <source>
        <strain evidence="2 3">E152</strain>
    </source>
</reference>
<dbReference type="GO" id="GO:0003677">
    <property type="term" value="F:DNA binding"/>
    <property type="evidence" value="ECO:0007669"/>
    <property type="project" value="InterPro"/>
</dbReference>
<dbReference type="InterPro" id="IPR010982">
    <property type="entry name" value="Lambda_DNA-bd_dom_sf"/>
</dbReference>
<proteinExistence type="predicted"/>
<protein>
    <submittedName>
        <fullName evidence="2">Uncharacterized protein</fullName>
    </submittedName>
</protein>
<gene>
    <name evidence="2" type="ORF">A5683_25200</name>
</gene>
<feature type="region of interest" description="Disordered" evidence="1">
    <location>
        <begin position="197"/>
        <end position="219"/>
    </location>
</feature>
<dbReference type="OrthoDB" id="5117551at2"/>
<dbReference type="Proteomes" id="UP000092389">
    <property type="component" value="Unassembled WGS sequence"/>
</dbReference>
<comment type="caution">
    <text evidence="2">The sequence shown here is derived from an EMBL/GenBank/DDBJ whole genome shotgun (WGS) entry which is preliminary data.</text>
</comment>
<dbReference type="AlphaFoldDB" id="A0A1A2T9P3"/>
<evidence type="ECO:0000313" key="3">
    <source>
        <dbReference type="Proteomes" id="UP000092389"/>
    </source>
</evidence>
<dbReference type="EMBL" id="LZJU01000116">
    <property type="protein sequence ID" value="OBH73120.1"/>
    <property type="molecule type" value="Genomic_DNA"/>
</dbReference>
<accession>A0A1A2T9P3</accession>
<evidence type="ECO:0000256" key="1">
    <source>
        <dbReference type="SAM" id="MobiDB-lite"/>
    </source>
</evidence>
<dbReference type="Gene3D" id="1.10.260.40">
    <property type="entry name" value="lambda repressor-like DNA-binding domains"/>
    <property type="match status" value="1"/>
</dbReference>
<organism evidence="2 3">
    <name type="scientific">Mycobacterium mantenii</name>
    <dbReference type="NCBI Taxonomy" id="560555"/>
    <lineage>
        <taxon>Bacteria</taxon>
        <taxon>Bacillati</taxon>
        <taxon>Actinomycetota</taxon>
        <taxon>Actinomycetes</taxon>
        <taxon>Mycobacteriales</taxon>
        <taxon>Mycobacteriaceae</taxon>
        <taxon>Mycobacterium</taxon>
        <taxon>Mycobacterium avium complex (MAC)</taxon>
    </lineage>
</organism>
<name>A0A1A2T9P3_MYCNT</name>
<evidence type="ECO:0000313" key="2">
    <source>
        <dbReference type="EMBL" id="OBH73120.1"/>
    </source>
</evidence>
<sequence length="236" mass="25624">MDEKVQRPDTIDRRLATVIGKNARRIRANAGLKLDQVSIAARNRGLSWSEARVADFESGRVAPNLATLVAVVLALQDVGCADATFPKLLQPVSGEPIQINDSLALWNEQVIKLLSGQPAGKPDPFGHKRKGVPRTFTELEPDEAVITARLPFYSPGILNAVIKASGASEERTKKALGISSMLLAHLSAALWKRTFSQERDRRAGPGANAQKRGQVSRELRKELQAAIEAAARGHDK</sequence>
<dbReference type="RefSeq" id="WP_068268100.1">
    <property type="nucleotide sequence ID" value="NZ_LZJP01000042.1"/>
</dbReference>